<gene>
    <name evidence="1" type="ORF">LU674_009725</name>
</gene>
<reference evidence="1" key="1">
    <citation type="submission" date="2023-06" db="EMBL/GenBank/DDBJ databases">
        <title>MBL-encoding genomic islands in Pseudomonas spp. in Poland.</title>
        <authorList>
            <person name="Urbanowicz P."/>
            <person name="Izdebski R."/>
            <person name="Biedrzycka M."/>
            <person name="Gniadkowski M."/>
        </authorList>
    </citation>
    <scope>NUCLEOTIDE SEQUENCE</scope>
    <source>
        <strain evidence="1">NMI5768_13</strain>
    </source>
</reference>
<organism evidence="1 2">
    <name type="scientific">Pseudomonas alloputida</name>
    <dbReference type="NCBI Taxonomy" id="1940621"/>
    <lineage>
        <taxon>Bacteria</taxon>
        <taxon>Pseudomonadati</taxon>
        <taxon>Pseudomonadota</taxon>
        <taxon>Gammaproteobacteria</taxon>
        <taxon>Pseudomonadales</taxon>
        <taxon>Pseudomonadaceae</taxon>
        <taxon>Pseudomonas</taxon>
    </lineage>
</organism>
<dbReference type="RefSeq" id="WP_010952912.1">
    <property type="nucleotide sequence ID" value="NZ_CP128540.1"/>
</dbReference>
<proteinExistence type="predicted"/>
<dbReference type="Proteomes" id="UP001165439">
    <property type="component" value="Unassembled WGS sequence"/>
</dbReference>
<evidence type="ECO:0000313" key="2">
    <source>
        <dbReference type="Proteomes" id="UP001165439"/>
    </source>
</evidence>
<dbReference type="GeneID" id="83681572"/>
<comment type="caution">
    <text evidence="1">The sequence shown here is derived from an EMBL/GenBank/DDBJ whole genome shotgun (WGS) entry which is preliminary data.</text>
</comment>
<sequence>MPTNYLSVITTWMKHNHKHLNWDLTFATRPEAINDLLALAHCSQPDSALGDIEGEIAMPDSDVTHILTGYRMGPPALVDMQANYTSPKVRQSLALEGGSHLVMDKTDGLLSLSVHDLLDPLPVTQTVPLSADAQGVSADLREGTDTELDLGGGLPQRQAAGRFFKEVLSGLGSARQVYPLADFKALSGNPYLAVRHSEVRTHVSKADGKSALVIFAGINNGSVGNLPAEQSDYPFLLPDDLAQPVDSALLLTSRFLHRAAYATGLAQMLEGGAFEAQFDEDNNLQRLNATAGLLEVYPSTYESDKYQFACEGFKIAVDAGAPASDQARAALADFQPLLSVTFEHDEVRQHWKSHCTLTFTYKPKPTGPLYSRTATFQFDLQTVFTLNAPASPEESAGCMLLGQVLWPWQAAEVTEVSGLPSDTPSDLREEIYAFVAFLVKQAVLEGLARELTAMIPEQVMAGLSLADGKRLVPFDFQLPDGMAVFASGYGTAGMRIVDRPVTLAPGQRHTFSVEPPREGLTWSLEALPGTVGDLGRIDPASGEYRAPPAHAMAGKPVRVRIIATDPGTSKQAISMASVAPATLTVNPLIRVCYFDDTLTLTAGAQTGDLDWSVVDDGEEGRGSVVAEGDGRRCTYTAGSKVDANVAYVLDQVRVQNRETSESRSIYVLVRQRRPELVIDVKQLPDGDLQLTGMFDGVGQPDTQWALPIAGTGEIDEATGRYSPASADADARFALITAKWAIPGSVFILEGHLILPLPLSLHFDAARRAASPTGLRVATSPSIGG</sequence>
<evidence type="ECO:0000313" key="1">
    <source>
        <dbReference type="EMBL" id="MDM3952613.1"/>
    </source>
</evidence>
<dbReference type="AlphaFoldDB" id="A0AAW7HU11"/>
<name>A0AAW7HU11_9PSED</name>
<dbReference type="EMBL" id="JAJSRF020000001">
    <property type="protein sequence ID" value="MDM3952613.1"/>
    <property type="molecule type" value="Genomic_DNA"/>
</dbReference>
<accession>A0AAW7HU11</accession>
<protein>
    <submittedName>
        <fullName evidence="1">Uncharacterized protein</fullName>
    </submittedName>
</protein>